<evidence type="ECO:0000313" key="4">
    <source>
        <dbReference type="EMBL" id="KAJ0407816.1"/>
    </source>
</evidence>
<dbReference type="Pfam" id="PF07896">
    <property type="entry name" value="DUF1674"/>
    <property type="match status" value="1"/>
</dbReference>
<evidence type="ECO:0000256" key="2">
    <source>
        <dbReference type="ARBA" id="ARBA00022170"/>
    </source>
</evidence>
<dbReference type="EMBL" id="JAKCXM010000017">
    <property type="protein sequence ID" value="KAJ0407816.1"/>
    <property type="molecule type" value="Genomic_DNA"/>
</dbReference>
<dbReference type="PANTHER" id="PTHR28524:SF3">
    <property type="entry name" value="SUCCINATE DEHYDROGENASE ASSEMBLY FACTOR 4, MITOCHONDRIAL"/>
    <property type="match status" value="1"/>
</dbReference>
<organism evidence="4 5">
    <name type="scientific">Pythium insidiosum</name>
    <name type="common">Pythiosis disease agent</name>
    <dbReference type="NCBI Taxonomy" id="114742"/>
    <lineage>
        <taxon>Eukaryota</taxon>
        <taxon>Sar</taxon>
        <taxon>Stramenopiles</taxon>
        <taxon>Oomycota</taxon>
        <taxon>Peronosporomycetes</taxon>
        <taxon>Pythiales</taxon>
        <taxon>Pythiaceae</taxon>
        <taxon>Pythium</taxon>
    </lineage>
</organism>
<accession>A0AAD5LS27</accession>
<dbReference type="AlphaFoldDB" id="A0AAD5LS27"/>
<sequence length="134" mass="14768">MTMAGRSTIAATMLAALRSGANQGRRVCKTRCAQPRMVQSRFLSHTPARLHGNHDDDDDFVELNTAQQKKPAAVLHTAIDDDDDDVDDEDLADMVETVAMGPSGVEYGGPQRGGKFREPTRFGDWERKGRCSDF</sequence>
<gene>
    <name evidence="4" type="ORF">P43SY_008277</name>
</gene>
<comment type="similarity">
    <text evidence="1">Belongs to the SDHAF4 family.</text>
</comment>
<evidence type="ECO:0000313" key="5">
    <source>
        <dbReference type="Proteomes" id="UP001209570"/>
    </source>
</evidence>
<keyword evidence="5" id="KW-1185">Reference proteome</keyword>
<dbReference type="GO" id="GO:0005739">
    <property type="term" value="C:mitochondrion"/>
    <property type="evidence" value="ECO:0007669"/>
    <property type="project" value="TreeGrafter"/>
</dbReference>
<protein>
    <recommendedName>
        <fullName evidence="2">Succinate dehydrogenase assembly factor 4, mitochondrial</fullName>
    </recommendedName>
</protein>
<dbReference type="Proteomes" id="UP001209570">
    <property type="component" value="Unassembled WGS sequence"/>
</dbReference>
<dbReference type="InterPro" id="IPR012875">
    <property type="entry name" value="SDHF4"/>
</dbReference>
<name>A0AAD5LS27_PYTIN</name>
<feature type="region of interest" description="Disordered" evidence="3">
    <location>
        <begin position="101"/>
        <end position="122"/>
    </location>
</feature>
<evidence type="ECO:0000256" key="3">
    <source>
        <dbReference type="SAM" id="MobiDB-lite"/>
    </source>
</evidence>
<dbReference type="GO" id="GO:0034553">
    <property type="term" value="P:mitochondrial respiratory chain complex II assembly"/>
    <property type="evidence" value="ECO:0007669"/>
    <property type="project" value="TreeGrafter"/>
</dbReference>
<proteinExistence type="inferred from homology"/>
<evidence type="ECO:0000256" key="1">
    <source>
        <dbReference type="ARBA" id="ARBA00005701"/>
    </source>
</evidence>
<reference evidence="4" key="1">
    <citation type="submission" date="2021-12" db="EMBL/GenBank/DDBJ databases">
        <title>Prjna785345.</title>
        <authorList>
            <person name="Rujirawat T."/>
            <person name="Krajaejun T."/>
        </authorList>
    </citation>
    <scope>NUCLEOTIDE SEQUENCE</scope>
    <source>
        <strain evidence="4">Pi057C3</strain>
    </source>
</reference>
<comment type="caution">
    <text evidence="4">The sequence shown here is derived from an EMBL/GenBank/DDBJ whole genome shotgun (WGS) entry which is preliminary data.</text>
</comment>
<dbReference type="PANTHER" id="PTHR28524">
    <property type="entry name" value="SUCCINATE DEHYDROGENASE ASSEMBLY FACTOR 4, MITOCHONDRIAL"/>
    <property type="match status" value="1"/>
</dbReference>